<keyword evidence="2" id="KW-1185">Reference proteome</keyword>
<dbReference type="Pfam" id="PF03013">
    <property type="entry name" value="Pyr_excise"/>
    <property type="match status" value="1"/>
</dbReference>
<name>A0ABV8CZ54_9STRE</name>
<dbReference type="Proteomes" id="UP001595807">
    <property type="component" value="Unassembled WGS sequence"/>
</dbReference>
<dbReference type="EMBL" id="JBHRZV010000053">
    <property type="protein sequence ID" value="MFC3929078.1"/>
    <property type="molecule type" value="Genomic_DNA"/>
</dbReference>
<organism evidence="1 2">
    <name type="scientific">Streptococcus caprae</name>
    <dbReference type="NCBI Taxonomy" id="1640501"/>
    <lineage>
        <taxon>Bacteria</taxon>
        <taxon>Bacillati</taxon>
        <taxon>Bacillota</taxon>
        <taxon>Bacilli</taxon>
        <taxon>Lactobacillales</taxon>
        <taxon>Streptococcaceae</taxon>
        <taxon>Streptococcus</taxon>
    </lineage>
</organism>
<reference evidence="2" key="1">
    <citation type="journal article" date="2019" name="Int. J. Syst. Evol. Microbiol.">
        <title>The Global Catalogue of Microorganisms (GCM) 10K type strain sequencing project: providing services to taxonomists for standard genome sequencing and annotation.</title>
        <authorList>
            <consortium name="The Broad Institute Genomics Platform"/>
            <consortium name="The Broad Institute Genome Sequencing Center for Infectious Disease"/>
            <person name="Wu L."/>
            <person name="Ma J."/>
        </authorList>
    </citation>
    <scope>NUCLEOTIDE SEQUENCE [LARGE SCALE GENOMIC DNA]</scope>
    <source>
        <strain evidence="2">CCUG 67170</strain>
    </source>
</reference>
<proteinExistence type="predicted"/>
<gene>
    <name evidence="1" type="ORF">ACFORF_11005</name>
</gene>
<dbReference type="NCBIfam" id="TIGR02328">
    <property type="entry name" value="TIGR02328 family protein"/>
    <property type="match status" value="1"/>
</dbReference>
<evidence type="ECO:0000313" key="2">
    <source>
        <dbReference type="Proteomes" id="UP001595807"/>
    </source>
</evidence>
<dbReference type="InterPro" id="IPR012650">
    <property type="entry name" value="CHP02328"/>
</dbReference>
<comment type="caution">
    <text evidence="1">The sequence shown here is derived from an EMBL/GenBank/DDBJ whole genome shotgun (WGS) entry which is preliminary data.</text>
</comment>
<dbReference type="RefSeq" id="WP_380428175.1">
    <property type="nucleotide sequence ID" value="NZ_JBHRZV010000053.1"/>
</dbReference>
<accession>A0ABV8CZ54</accession>
<evidence type="ECO:0000313" key="1">
    <source>
        <dbReference type="EMBL" id="MFC3929078.1"/>
    </source>
</evidence>
<sequence length="128" mass="15307">MRLWHQDLISILPRQQLLAQHRECAALRGNGWGKTHATVNYVFSYSPYRLYQYHVLVMDEMKRRGYKPDEVWYDASYRGKIAEPYPQFEILSDDSPLYPEHTRQYLTECLYNLKKKGIELDIQSADEF</sequence>
<protein>
    <submittedName>
        <fullName evidence="1">TIGR02328 family protein</fullName>
    </submittedName>
</protein>
<dbReference type="InterPro" id="IPR004260">
    <property type="entry name" value="Pyr-dimer_DNA_glycosylase"/>
</dbReference>